<dbReference type="Proteomes" id="UP001153404">
    <property type="component" value="Unassembled WGS sequence"/>
</dbReference>
<dbReference type="Pfam" id="PF20119">
    <property type="entry name" value="DUF6509"/>
    <property type="match status" value="1"/>
</dbReference>
<name>A0A9X4KV63_9BACL</name>
<organism evidence="1 2">
    <name type="scientific">Cohnella rhizosphaerae</name>
    <dbReference type="NCBI Taxonomy" id="1457232"/>
    <lineage>
        <taxon>Bacteria</taxon>
        <taxon>Bacillati</taxon>
        <taxon>Bacillota</taxon>
        <taxon>Bacilli</taxon>
        <taxon>Bacillales</taxon>
        <taxon>Paenibacillaceae</taxon>
        <taxon>Cohnella</taxon>
    </lineage>
</organism>
<comment type="caution">
    <text evidence="1">The sequence shown here is derived from an EMBL/GenBank/DDBJ whole genome shotgun (WGS) entry which is preliminary data.</text>
</comment>
<dbReference type="AlphaFoldDB" id="A0A9X4KV63"/>
<gene>
    <name evidence="1" type="ORF">OMP40_20610</name>
</gene>
<proteinExistence type="predicted"/>
<reference evidence="1" key="1">
    <citation type="submission" date="2022-10" db="EMBL/GenBank/DDBJ databases">
        <title>Comparative genomic analysis of Cohnella hashimotonis sp. nov., isolated from the International Space Station.</title>
        <authorList>
            <person name="Simpson A."/>
            <person name="Venkateswaran K."/>
        </authorList>
    </citation>
    <scope>NUCLEOTIDE SEQUENCE</scope>
    <source>
        <strain evidence="1">DSM 28161</strain>
    </source>
</reference>
<keyword evidence="2" id="KW-1185">Reference proteome</keyword>
<dbReference type="RefSeq" id="WP_277534156.1">
    <property type="nucleotide sequence ID" value="NZ_JAPDIA010000007.1"/>
</dbReference>
<dbReference type="InterPro" id="IPR045424">
    <property type="entry name" value="DUF6509"/>
</dbReference>
<evidence type="ECO:0000313" key="2">
    <source>
        <dbReference type="Proteomes" id="UP001153404"/>
    </source>
</evidence>
<accession>A0A9X4KV63</accession>
<dbReference type="EMBL" id="JAPDIA010000007">
    <property type="protein sequence ID" value="MDG0811502.1"/>
    <property type="molecule type" value="Genomic_DNA"/>
</dbReference>
<sequence length="138" mass="15640">MNITAYSVELVQDPFGILSGRRYEFKLEVEVDEEDELYSEHGVYARVVYKDDGEASGILTCDWTEKTTNRYLPLDAEPEELAELAAFLRVAPAGRRIDPDIKQAGKAKRPWFVRRGVRPCLLLHGVKPASEIQNFGII</sequence>
<protein>
    <submittedName>
        <fullName evidence="1">DUF6509 family protein</fullName>
    </submittedName>
</protein>
<evidence type="ECO:0000313" key="1">
    <source>
        <dbReference type="EMBL" id="MDG0811502.1"/>
    </source>
</evidence>